<dbReference type="GO" id="GO:0003723">
    <property type="term" value="F:RNA binding"/>
    <property type="evidence" value="ECO:0007669"/>
    <property type="project" value="UniProtKB-KW"/>
</dbReference>
<feature type="region of interest" description="Disordered" evidence="6">
    <location>
        <begin position="87"/>
        <end position="160"/>
    </location>
</feature>
<keyword evidence="8" id="KW-1185">Reference proteome</keyword>
<dbReference type="InterPro" id="IPR006196">
    <property type="entry name" value="RNA-binding_domain_S1_IF1"/>
</dbReference>
<dbReference type="Gene3D" id="2.40.50.140">
    <property type="entry name" value="Nucleic acid-binding proteins"/>
    <property type="match status" value="1"/>
</dbReference>
<name>A0A7E4ZYW6_PANRE</name>
<reference evidence="8" key="1">
    <citation type="journal article" date="2013" name="Genetics">
        <title>The draft genome and transcriptome of Panagrellus redivivus are shaped by the harsh demands of a free-living lifestyle.</title>
        <authorList>
            <person name="Srinivasan J."/>
            <person name="Dillman A.R."/>
            <person name="Macchietto M.G."/>
            <person name="Heikkinen L."/>
            <person name="Lakso M."/>
            <person name="Fracchia K.M."/>
            <person name="Antoshechkin I."/>
            <person name="Mortazavi A."/>
            <person name="Wong G."/>
            <person name="Sternberg P.W."/>
        </authorList>
    </citation>
    <scope>NUCLEOTIDE SEQUENCE [LARGE SCALE GENOMIC DNA]</scope>
    <source>
        <strain evidence="8">MT8872</strain>
    </source>
</reference>
<keyword evidence="3" id="KW-0694">RNA-binding</keyword>
<dbReference type="InterPro" id="IPR001253">
    <property type="entry name" value="TIF_eIF-1A"/>
</dbReference>
<dbReference type="GO" id="GO:0003743">
    <property type="term" value="F:translation initiation factor activity"/>
    <property type="evidence" value="ECO:0007669"/>
    <property type="project" value="UniProtKB-UniRule"/>
</dbReference>
<keyword evidence="5" id="KW-0396">Initiation factor</keyword>
<evidence type="ECO:0000259" key="7">
    <source>
        <dbReference type="PROSITE" id="PS50832"/>
    </source>
</evidence>
<evidence type="ECO:0000256" key="2">
    <source>
        <dbReference type="ARBA" id="ARBA00020989"/>
    </source>
</evidence>
<dbReference type="PANTHER" id="PTHR21641">
    <property type="entry name" value="TRANSLATION INITIATION FACTOR-RELATED"/>
    <property type="match status" value="1"/>
</dbReference>
<dbReference type="SUPFAM" id="SSF50249">
    <property type="entry name" value="Nucleic acid-binding proteins"/>
    <property type="match status" value="1"/>
</dbReference>
<dbReference type="Pfam" id="PF01176">
    <property type="entry name" value="eIF-1a"/>
    <property type="match status" value="1"/>
</dbReference>
<evidence type="ECO:0000256" key="3">
    <source>
        <dbReference type="ARBA" id="ARBA00022884"/>
    </source>
</evidence>
<proteinExistence type="inferred from homology"/>
<evidence type="ECO:0000256" key="1">
    <source>
        <dbReference type="ARBA" id="ARBA00007340"/>
    </source>
</evidence>
<sequence length="160" mass="17989">METEFVEPADGQRVAQVGQSRGNNLHEVVDETGERYLASMPTKFRNTVWIKRGQFVVVEAIEEGDKVKGEIVNVLDEESILHLENTGRWPAHFADEADKMKRSTKRNIPEGMNSAIDPDMLPPSDSEEESDEEDGAEDEEGSSDEEDEAPIKVYNPNRAR</sequence>
<evidence type="ECO:0000313" key="9">
    <source>
        <dbReference type="WBParaSite" id="Pan_g4314.t1"/>
    </source>
</evidence>
<feature type="compositionally biased region" description="Acidic residues" evidence="6">
    <location>
        <begin position="125"/>
        <end position="148"/>
    </location>
</feature>
<dbReference type="PANTHER" id="PTHR21641:SF0">
    <property type="entry name" value="RNA-BINDING PROTEIN EIF1AD-RELATED"/>
    <property type="match status" value="1"/>
</dbReference>
<evidence type="ECO:0000256" key="6">
    <source>
        <dbReference type="SAM" id="MobiDB-lite"/>
    </source>
</evidence>
<dbReference type="WBParaSite" id="Pan_g4314.t1">
    <property type="protein sequence ID" value="Pan_g4314.t1"/>
    <property type="gene ID" value="Pan_g4314"/>
</dbReference>
<organism evidence="8 9">
    <name type="scientific">Panagrellus redivivus</name>
    <name type="common">Microworm</name>
    <dbReference type="NCBI Taxonomy" id="6233"/>
    <lineage>
        <taxon>Eukaryota</taxon>
        <taxon>Metazoa</taxon>
        <taxon>Ecdysozoa</taxon>
        <taxon>Nematoda</taxon>
        <taxon>Chromadorea</taxon>
        <taxon>Rhabditida</taxon>
        <taxon>Tylenchina</taxon>
        <taxon>Panagrolaimomorpha</taxon>
        <taxon>Panagrolaimoidea</taxon>
        <taxon>Panagrolaimidae</taxon>
        <taxon>Panagrellus</taxon>
    </lineage>
</organism>
<feature type="domain" description="S1-like" evidence="7">
    <location>
        <begin position="1"/>
        <end position="76"/>
    </location>
</feature>
<evidence type="ECO:0000256" key="4">
    <source>
        <dbReference type="ARBA" id="ARBA00031998"/>
    </source>
</evidence>
<protein>
    <recommendedName>
        <fullName evidence="2">Probable RNA-binding protein EIF1AD</fullName>
    </recommendedName>
    <alternativeName>
        <fullName evidence="4">Eukaryotic translation initiation factor 1A domain-containing protein</fullName>
    </alternativeName>
</protein>
<accession>A0A7E4ZYW6</accession>
<dbReference type="PROSITE" id="PS50832">
    <property type="entry name" value="S1_IF1_TYPE"/>
    <property type="match status" value="1"/>
</dbReference>
<dbReference type="Proteomes" id="UP000492821">
    <property type="component" value="Unassembled WGS sequence"/>
</dbReference>
<dbReference type="InterPro" id="IPR012340">
    <property type="entry name" value="NA-bd_OB-fold"/>
</dbReference>
<keyword evidence="5" id="KW-0648">Protein biosynthesis</keyword>
<dbReference type="SMART" id="SM00652">
    <property type="entry name" value="eIF1a"/>
    <property type="match status" value="1"/>
</dbReference>
<evidence type="ECO:0000313" key="8">
    <source>
        <dbReference type="Proteomes" id="UP000492821"/>
    </source>
</evidence>
<reference evidence="9" key="2">
    <citation type="submission" date="2020-10" db="UniProtKB">
        <authorList>
            <consortium name="WormBaseParasite"/>
        </authorList>
    </citation>
    <scope>IDENTIFICATION</scope>
</reference>
<dbReference type="InterPro" id="IPR039294">
    <property type="entry name" value="EIF1AD"/>
</dbReference>
<evidence type="ECO:0000256" key="5">
    <source>
        <dbReference type="PROSITE-ProRule" id="PRU00181"/>
    </source>
</evidence>
<dbReference type="GO" id="GO:0005634">
    <property type="term" value="C:nucleus"/>
    <property type="evidence" value="ECO:0007669"/>
    <property type="project" value="TreeGrafter"/>
</dbReference>
<dbReference type="AlphaFoldDB" id="A0A7E4ZYW6"/>
<comment type="similarity">
    <text evidence="1">Belongs to the EIF1AD family.</text>
</comment>